<proteinExistence type="predicted"/>
<evidence type="ECO:0000313" key="2">
    <source>
        <dbReference type="Proteomes" id="UP000324222"/>
    </source>
</evidence>
<evidence type="ECO:0000313" key="1">
    <source>
        <dbReference type="EMBL" id="MPC80451.1"/>
    </source>
</evidence>
<organism evidence="1 2">
    <name type="scientific">Portunus trituberculatus</name>
    <name type="common">Swimming crab</name>
    <name type="synonym">Neptunus trituberculatus</name>
    <dbReference type="NCBI Taxonomy" id="210409"/>
    <lineage>
        <taxon>Eukaryota</taxon>
        <taxon>Metazoa</taxon>
        <taxon>Ecdysozoa</taxon>
        <taxon>Arthropoda</taxon>
        <taxon>Crustacea</taxon>
        <taxon>Multicrustacea</taxon>
        <taxon>Malacostraca</taxon>
        <taxon>Eumalacostraca</taxon>
        <taxon>Eucarida</taxon>
        <taxon>Decapoda</taxon>
        <taxon>Pleocyemata</taxon>
        <taxon>Brachyura</taxon>
        <taxon>Eubrachyura</taxon>
        <taxon>Portunoidea</taxon>
        <taxon>Portunidae</taxon>
        <taxon>Portuninae</taxon>
        <taxon>Portunus</taxon>
    </lineage>
</organism>
<reference evidence="1 2" key="1">
    <citation type="submission" date="2019-05" db="EMBL/GenBank/DDBJ databases">
        <title>Another draft genome of Portunus trituberculatus and its Hox gene families provides insights of decapod evolution.</title>
        <authorList>
            <person name="Jeong J.-H."/>
            <person name="Song I."/>
            <person name="Kim S."/>
            <person name="Choi T."/>
            <person name="Kim D."/>
            <person name="Ryu S."/>
            <person name="Kim W."/>
        </authorList>
    </citation>
    <scope>NUCLEOTIDE SEQUENCE [LARGE SCALE GENOMIC DNA]</scope>
    <source>
        <tissue evidence="1">Muscle</tissue>
    </source>
</reference>
<accession>A0A5B7I4Z3</accession>
<comment type="caution">
    <text evidence="1">The sequence shown here is derived from an EMBL/GenBank/DDBJ whole genome shotgun (WGS) entry which is preliminary data.</text>
</comment>
<dbReference type="EMBL" id="VSRR010054057">
    <property type="protein sequence ID" value="MPC80451.1"/>
    <property type="molecule type" value="Genomic_DNA"/>
</dbReference>
<dbReference type="Proteomes" id="UP000324222">
    <property type="component" value="Unassembled WGS sequence"/>
</dbReference>
<sequence>MLWPHLACLSQVVEAAVKIDGWNRRAKGIPQYIGRLIHAVDYLRWSENEGAKYYASTQITRQHKVMLEMYDSLLTHLIFYSFRDGYAK</sequence>
<dbReference type="AlphaFoldDB" id="A0A5B7I4Z3"/>
<name>A0A5B7I4Z3_PORTR</name>
<gene>
    <name evidence="1" type="ORF">E2C01_075031</name>
</gene>
<protein>
    <submittedName>
        <fullName evidence="1">Uncharacterized protein</fullName>
    </submittedName>
</protein>
<keyword evidence="2" id="KW-1185">Reference proteome</keyword>